<accession>A0ABY4C071</accession>
<gene>
    <name evidence="2" type="ORF">MTO99_16860</name>
</gene>
<dbReference type="EMBL" id="CP094528">
    <property type="protein sequence ID" value="UOE43817.1"/>
    <property type="molecule type" value="Genomic_DNA"/>
</dbReference>
<keyword evidence="1" id="KW-0812">Transmembrane</keyword>
<sequence>MRVRATAPDAGGTPSPRRRALVAGLAVAATVVAVGGAVATTAAWNDQVSFGATAVASDAGFDIRARTLVPSDDGTGDLVLGDWVDIGLPGNPDTDTFGEELVTAPVEGVQPDSNYAVPIYLCNAGDVDATIVDAELVTADVLVEQDSVNVDTISIGTVIPRNSCNDDDDQVVGHIQFTTTEMDATGNWSWDASEEIHIRIFCRASAP</sequence>
<evidence type="ECO:0000256" key="1">
    <source>
        <dbReference type="SAM" id="Phobius"/>
    </source>
</evidence>
<dbReference type="RefSeq" id="WP_243555061.1">
    <property type="nucleotide sequence ID" value="NZ_CP094528.1"/>
</dbReference>
<proteinExistence type="predicted"/>
<keyword evidence="1" id="KW-1133">Transmembrane helix</keyword>
<evidence type="ECO:0000313" key="3">
    <source>
        <dbReference type="Proteomes" id="UP000832097"/>
    </source>
</evidence>
<evidence type="ECO:0008006" key="4">
    <source>
        <dbReference type="Google" id="ProtNLM"/>
    </source>
</evidence>
<reference evidence="2 3" key="1">
    <citation type="submission" date="2022-03" db="EMBL/GenBank/DDBJ databases">
        <title>Mucilaginibacter sp. isolated from the gut of Protaetia brevitarsis seulensis larvae.</title>
        <authorList>
            <person name="Won M."/>
            <person name="Kim S.-J."/>
            <person name="Kwon S.-W."/>
        </authorList>
    </citation>
    <scope>NUCLEOTIDE SEQUENCE [LARGE SCALE GENOMIC DNA]</scope>
    <source>
        <strain evidence="2 3">CFWR-12</strain>
    </source>
</reference>
<keyword evidence="3" id="KW-1185">Reference proteome</keyword>
<protein>
    <recommendedName>
        <fullName evidence="4">SipW-cognate class signal peptide</fullName>
    </recommendedName>
</protein>
<dbReference type="Proteomes" id="UP000832097">
    <property type="component" value="Chromosome"/>
</dbReference>
<evidence type="ECO:0000313" key="2">
    <source>
        <dbReference type="EMBL" id="UOE43817.1"/>
    </source>
</evidence>
<keyword evidence="1" id="KW-0472">Membrane</keyword>
<organism evidence="2 3">
    <name type="scientific">Agromyces larvae</name>
    <dbReference type="NCBI Taxonomy" id="2929802"/>
    <lineage>
        <taxon>Bacteria</taxon>
        <taxon>Bacillati</taxon>
        <taxon>Actinomycetota</taxon>
        <taxon>Actinomycetes</taxon>
        <taxon>Micrococcales</taxon>
        <taxon>Microbacteriaceae</taxon>
        <taxon>Agromyces</taxon>
    </lineage>
</organism>
<name>A0ABY4C071_9MICO</name>
<feature type="transmembrane region" description="Helical" evidence="1">
    <location>
        <begin position="21"/>
        <end position="44"/>
    </location>
</feature>